<dbReference type="PANTHER" id="PTHR16008:SF4">
    <property type="entry name" value="F-BOX ONLY PROTEIN 4"/>
    <property type="match status" value="1"/>
</dbReference>
<dbReference type="Proteomes" id="UP001157418">
    <property type="component" value="Unassembled WGS sequence"/>
</dbReference>
<evidence type="ECO:0008006" key="3">
    <source>
        <dbReference type="Google" id="ProtNLM"/>
    </source>
</evidence>
<dbReference type="GO" id="GO:0019005">
    <property type="term" value="C:SCF ubiquitin ligase complex"/>
    <property type="evidence" value="ECO:0007669"/>
    <property type="project" value="TreeGrafter"/>
</dbReference>
<accession>A0AAU9MEQ6</accession>
<dbReference type="GO" id="GO:0031146">
    <property type="term" value="P:SCF-dependent proteasomal ubiquitin-dependent protein catabolic process"/>
    <property type="evidence" value="ECO:0007669"/>
    <property type="project" value="InterPro"/>
</dbReference>
<proteinExistence type="predicted"/>
<reference evidence="1 2" key="1">
    <citation type="submission" date="2022-01" db="EMBL/GenBank/DDBJ databases">
        <authorList>
            <person name="Xiong W."/>
            <person name="Schranz E."/>
        </authorList>
    </citation>
    <scope>NUCLEOTIDE SEQUENCE [LARGE SCALE GENOMIC DNA]</scope>
</reference>
<dbReference type="EMBL" id="CAKMRJ010001458">
    <property type="protein sequence ID" value="CAH1424247.1"/>
    <property type="molecule type" value="Genomic_DNA"/>
</dbReference>
<evidence type="ECO:0000313" key="1">
    <source>
        <dbReference type="EMBL" id="CAH1424247.1"/>
    </source>
</evidence>
<dbReference type="GO" id="GO:0000209">
    <property type="term" value="P:protein polyubiquitination"/>
    <property type="evidence" value="ECO:0007669"/>
    <property type="project" value="TreeGrafter"/>
</dbReference>
<dbReference type="InterPro" id="IPR039588">
    <property type="entry name" value="FBXO4"/>
</dbReference>
<name>A0AAU9MEQ6_9ASTR</name>
<organism evidence="1 2">
    <name type="scientific">Lactuca virosa</name>
    <dbReference type="NCBI Taxonomy" id="75947"/>
    <lineage>
        <taxon>Eukaryota</taxon>
        <taxon>Viridiplantae</taxon>
        <taxon>Streptophyta</taxon>
        <taxon>Embryophyta</taxon>
        <taxon>Tracheophyta</taxon>
        <taxon>Spermatophyta</taxon>
        <taxon>Magnoliopsida</taxon>
        <taxon>eudicotyledons</taxon>
        <taxon>Gunneridae</taxon>
        <taxon>Pentapetalae</taxon>
        <taxon>asterids</taxon>
        <taxon>campanulids</taxon>
        <taxon>Asterales</taxon>
        <taxon>Asteraceae</taxon>
        <taxon>Cichorioideae</taxon>
        <taxon>Cichorieae</taxon>
        <taxon>Lactucinae</taxon>
        <taxon>Lactuca</taxon>
    </lineage>
</organism>
<protein>
    <recommendedName>
        <fullName evidence="3">DELLA protein</fullName>
    </recommendedName>
</protein>
<gene>
    <name evidence="1" type="ORF">LVIROSA_LOCUS11468</name>
</gene>
<dbReference type="AlphaFoldDB" id="A0AAU9MEQ6"/>
<keyword evidence="2" id="KW-1185">Reference proteome</keyword>
<dbReference type="PANTHER" id="PTHR16008">
    <property type="entry name" value="F-BOX ONLY PROTEIN 4"/>
    <property type="match status" value="1"/>
</dbReference>
<evidence type="ECO:0000313" key="2">
    <source>
        <dbReference type="Proteomes" id="UP001157418"/>
    </source>
</evidence>
<comment type="caution">
    <text evidence="1">The sequence shown here is derived from an EMBL/GenBank/DDBJ whole genome shotgun (WGS) entry which is preliminary data.</text>
</comment>
<sequence>MVSKADAIIAFFEQCISSESVEVNHYLVAMQKMNSMQFGFRDAVLFFFKENLHVLHNLAGLHYSIAWLGVPADNVMEALNSSKIS</sequence>